<dbReference type="PROSITE" id="PS50404">
    <property type="entry name" value="GST_NTER"/>
    <property type="match status" value="1"/>
</dbReference>
<dbReference type="SUPFAM" id="SSF52833">
    <property type="entry name" value="Thioredoxin-like"/>
    <property type="match status" value="1"/>
</dbReference>
<dbReference type="PANTHER" id="PTHR44051">
    <property type="entry name" value="GLUTATHIONE S-TRANSFERASE-RELATED"/>
    <property type="match status" value="1"/>
</dbReference>
<dbReference type="SFLD" id="SFLDS00019">
    <property type="entry name" value="Glutathione_Transferase_(cytos"/>
    <property type="match status" value="1"/>
</dbReference>
<dbReference type="InterPro" id="IPR040079">
    <property type="entry name" value="Glutathione_S-Trfase"/>
</dbReference>
<dbReference type="PROSITE" id="PS50405">
    <property type="entry name" value="GST_CTER"/>
    <property type="match status" value="1"/>
</dbReference>
<dbReference type="SFLD" id="SFLDG00358">
    <property type="entry name" value="Main_(cytGST)"/>
    <property type="match status" value="1"/>
</dbReference>
<dbReference type="RefSeq" id="WP_380717395.1">
    <property type="nucleotide sequence ID" value="NZ_JBHSGI010000009.1"/>
</dbReference>
<dbReference type="EMBL" id="JBHSGI010000009">
    <property type="protein sequence ID" value="MFC4668991.1"/>
    <property type="molecule type" value="Genomic_DNA"/>
</dbReference>
<feature type="domain" description="GST N-terminal" evidence="1">
    <location>
        <begin position="1"/>
        <end position="75"/>
    </location>
</feature>
<dbReference type="InterPro" id="IPR004046">
    <property type="entry name" value="GST_C"/>
</dbReference>
<reference evidence="4" key="1">
    <citation type="journal article" date="2019" name="Int. J. Syst. Evol. Microbiol.">
        <title>The Global Catalogue of Microorganisms (GCM) 10K type strain sequencing project: providing services to taxonomists for standard genome sequencing and annotation.</title>
        <authorList>
            <consortium name="The Broad Institute Genomics Platform"/>
            <consortium name="The Broad Institute Genome Sequencing Center for Infectious Disease"/>
            <person name="Wu L."/>
            <person name="Ma J."/>
        </authorList>
    </citation>
    <scope>NUCLEOTIDE SEQUENCE [LARGE SCALE GENOMIC DNA]</scope>
    <source>
        <strain evidence="4">CGMCC 4.7283</strain>
    </source>
</reference>
<dbReference type="InterPro" id="IPR004045">
    <property type="entry name" value="Glutathione_S-Trfase_N"/>
</dbReference>
<name>A0ABV9KH85_9RHOB</name>
<dbReference type="PANTHER" id="PTHR44051:SF8">
    <property type="entry name" value="GLUTATHIONE S-TRANSFERASE GSTA"/>
    <property type="match status" value="1"/>
</dbReference>
<dbReference type="SUPFAM" id="SSF47616">
    <property type="entry name" value="GST C-terminal domain-like"/>
    <property type="match status" value="1"/>
</dbReference>
<feature type="domain" description="GST C-terminal" evidence="2">
    <location>
        <begin position="79"/>
        <end position="194"/>
    </location>
</feature>
<dbReference type="Gene3D" id="1.20.1050.10">
    <property type="match status" value="1"/>
</dbReference>
<dbReference type="InterPro" id="IPR036249">
    <property type="entry name" value="Thioredoxin-like_sf"/>
</dbReference>
<keyword evidence="4" id="KW-1185">Reference proteome</keyword>
<comment type="caution">
    <text evidence="3">The sequence shown here is derived from an EMBL/GenBank/DDBJ whole genome shotgun (WGS) entry which is preliminary data.</text>
</comment>
<dbReference type="Pfam" id="PF13409">
    <property type="entry name" value="GST_N_2"/>
    <property type="match status" value="1"/>
</dbReference>
<dbReference type="InterPro" id="IPR036282">
    <property type="entry name" value="Glutathione-S-Trfase_C_sf"/>
</dbReference>
<dbReference type="Pfam" id="PF00043">
    <property type="entry name" value="GST_C"/>
    <property type="match status" value="1"/>
</dbReference>
<gene>
    <name evidence="3" type="ORF">ACFO5X_10535</name>
</gene>
<dbReference type="Gene3D" id="3.40.30.10">
    <property type="entry name" value="Glutaredoxin"/>
    <property type="match status" value="1"/>
</dbReference>
<evidence type="ECO:0000313" key="3">
    <source>
        <dbReference type="EMBL" id="MFC4668991.1"/>
    </source>
</evidence>
<proteinExistence type="predicted"/>
<evidence type="ECO:0000259" key="2">
    <source>
        <dbReference type="PROSITE" id="PS50405"/>
    </source>
</evidence>
<accession>A0ABV9KH85</accession>
<organism evidence="3 4">
    <name type="scientific">Seohaeicola nanhaiensis</name>
    <dbReference type="NCBI Taxonomy" id="1387282"/>
    <lineage>
        <taxon>Bacteria</taxon>
        <taxon>Pseudomonadati</taxon>
        <taxon>Pseudomonadota</taxon>
        <taxon>Alphaproteobacteria</taxon>
        <taxon>Rhodobacterales</taxon>
        <taxon>Roseobacteraceae</taxon>
        <taxon>Seohaeicola</taxon>
    </lineage>
</organism>
<dbReference type="CDD" id="cd03046">
    <property type="entry name" value="GST_N_GTT1_like"/>
    <property type="match status" value="1"/>
</dbReference>
<protein>
    <submittedName>
        <fullName evidence="3">Glutathione S-transferase family protein</fullName>
    </submittedName>
</protein>
<evidence type="ECO:0000313" key="4">
    <source>
        <dbReference type="Proteomes" id="UP001595973"/>
    </source>
</evidence>
<evidence type="ECO:0000259" key="1">
    <source>
        <dbReference type="PROSITE" id="PS50404"/>
    </source>
</evidence>
<dbReference type="Proteomes" id="UP001595973">
    <property type="component" value="Unassembled WGS sequence"/>
</dbReference>
<dbReference type="InterPro" id="IPR010987">
    <property type="entry name" value="Glutathione-S-Trfase_C-like"/>
</dbReference>
<sequence>MYKVYGLVASRAFRVLWLLEELGEPYELIEAAAHSPGIAGVNPSGKIPALQVGEDVITDSTAIMTYLADKHGKLTFPAGTIARARQDALTNLLLDEFDAVLWTVARMTRLLPEELRVPSVLPGLHVEFERNLNRLADRFEGPFLMGDTMTIADILAVHCLNWAAIAKFPVTNEVLRAYARELSQRPAYLRAKQG</sequence>